<dbReference type="GO" id="GO:0016646">
    <property type="term" value="F:oxidoreductase activity, acting on the CH-NH group of donors, NAD or NADP as acceptor"/>
    <property type="evidence" value="ECO:0007669"/>
    <property type="project" value="UniProtKB-ARBA"/>
</dbReference>
<dbReference type="AlphaFoldDB" id="A0A1X7MTY4"/>
<dbReference type="InterPro" id="IPR002563">
    <property type="entry name" value="Flavin_Rdtase-like_dom"/>
</dbReference>
<dbReference type="SMART" id="SM00903">
    <property type="entry name" value="Flavin_Reduct"/>
    <property type="match status" value="1"/>
</dbReference>
<gene>
    <name evidence="6" type="ORF">SAMN06295885_0133</name>
</gene>
<sequence>MYLADDTGATHDFIWMVKNAVVPRPIAWVGTESAEGVGNLAPFSYFTLVTMDPPTLMISFTGEKDSHDNIAATGEFVVNLVTDGQAEVQTATAAITPPSVDEAALLGLELLDSTRVRPKRLAMAKVALECVLLRETEVYDAHVVFAQVLAVHADDGILDGSGRIDIAKYRPVARLGGSLYTTVTSDYKHPVPVATEEWLASQPGGAVAAPVDPDELAAAAAWSREQAAAAV</sequence>
<dbReference type="SUPFAM" id="SSF50475">
    <property type="entry name" value="FMN-binding split barrel"/>
    <property type="match status" value="1"/>
</dbReference>
<dbReference type="PANTHER" id="PTHR33798:SF5">
    <property type="entry name" value="FLAVIN REDUCTASE LIKE DOMAIN-CONTAINING PROTEIN"/>
    <property type="match status" value="1"/>
</dbReference>
<evidence type="ECO:0000259" key="5">
    <source>
        <dbReference type="SMART" id="SM00903"/>
    </source>
</evidence>
<dbReference type="Gene3D" id="2.30.110.10">
    <property type="entry name" value="Electron Transport, Fmn-binding Protein, Chain A"/>
    <property type="match status" value="1"/>
</dbReference>
<dbReference type="PANTHER" id="PTHR33798">
    <property type="entry name" value="FLAVOPROTEIN OXYGENASE"/>
    <property type="match status" value="1"/>
</dbReference>
<keyword evidence="2" id="KW-0285">Flavoprotein</keyword>
<comment type="cofactor">
    <cofactor evidence="1">
        <name>FMN</name>
        <dbReference type="ChEBI" id="CHEBI:58210"/>
    </cofactor>
</comment>
<dbReference type="RefSeq" id="WP_085474696.1">
    <property type="nucleotide sequence ID" value="NZ_FXBM01000001.1"/>
</dbReference>
<accession>A0A1X7MTY4</accession>
<dbReference type="GO" id="GO:0010181">
    <property type="term" value="F:FMN binding"/>
    <property type="evidence" value="ECO:0007669"/>
    <property type="project" value="InterPro"/>
</dbReference>
<evidence type="ECO:0000313" key="6">
    <source>
        <dbReference type="EMBL" id="SMH28290.1"/>
    </source>
</evidence>
<protein>
    <submittedName>
        <fullName evidence="6">NADH-FMN oxidoreductase RutF, flavin reductase (DIM6/NTAB) family</fullName>
    </submittedName>
</protein>
<evidence type="ECO:0000256" key="2">
    <source>
        <dbReference type="ARBA" id="ARBA00022630"/>
    </source>
</evidence>
<evidence type="ECO:0000256" key="4">
    <source>
        <dbReference type="ARBA" id="ARBA00038054"/>
    </source>
</evidence>
<keyword evidence="3" id="KW-0288">FMN</keyword>
<evidence type="ECO:0000313" key="7">
    <source>
        <dbReference type="Proteomes" id="UP000193711"/>
    </source>
</evidence>
<dbReference type="OrthoDB" id="9794638at2"/>
<feature type="domain" description="Flavin reductase like" evidence="5">
    <location>
        <begin position="19"/>
        <end position="167"/>
    </location>
</feature>
<dbReference type="EMBL" id="FXBM01000001">
    <property type="protein sequence ID" value="SMH28290.1"/>
    <property type="molecule type" value="Genomic_DNA"/>
</dbReference>
<dbReference type="InterPro" id="IPR012349">
    <property type="entry name" value="Split_barrel_FMN-bd"/>
</dbReference>
<evidence type="ECO:0000256" key="1">
    <source>
        <dbReference type="ARBA" id="ARBA00001917"/>
    </source>
</evidence>
<evidence type="ECO:0000256" key="3">
    <source>
        <dbReference type="ARBA" id="ARBA00022643"/>
    </source>
</evidence>
<comment type="similarity">
    <text evidence="4">Belongs to the flavoredoxin family.</text>
</comment>
<name>A0A1X7MTY4_9MICO</name>
<proteinExistence type="inferred from homology"/>
<dbReference type="Pfam" id="PF01613">
    <property type="entry name" value="Flavin_Reduct"/>
    <property type="match status" value="1"/>
</dbReference>
<organism evidence="6 7">
    <name type="scientific">Rathayibacter oskolensis</name>
    <dbReference type="NCBI Taxonomy" id="1891671"/>
    <lineage>
        <taxon>Bacteria</taxon>
        <taxon>Bacillati</taxon>
        <taxon>Actinomycetota</taxon>
        <taxon>Actinomycetes</taxon>
        <taxon>Micrococcales</taxon>
        <taxon>Microbacteriaceae</taxon>
        <taxon>Rathayibacter</taxon>
    </lineage>
</organism>
<dbReference type="Proteomes" id="UP000193711">
    <property type="component" value="Unassembled WGS sequence"/>
</dbReference>
<keyword evidence="7" id="KW-1185">Reference proteome</keyword>
<reference evidence="7" key="1">
    <citation type="submission" date="2017-04" db="EMBL/GenBank/DDBJ databases">
        <authorList>
            <person name="Varghese N."/>
            <person name="Submissions S."/>
        </authorList>
    </citation>
    <scope>NUCLEOTIDE SEQUENCE [LARGE SCALE GENOMIC DNA]</scope>
    <source>
        <strain evidence="7">VKM Ac-2121</strain>
    </source>
</reference>
<dbReference type="STRING" id="1891671.SAMN06295885_0133"/>